<comment type="similarity">
    <text evidence="10">Belongs to the ELO family.</text>
</comment>
<keyword evidence="3 10" id="KW-0808">Transferase</keyword>
<evidence type="ECO:0000256" key="2">
    <source>
        <dbReference type="ARBA" id="ARBA00022516"/>
    </source>
</evidence>
<dbReference type="GO" id="GO:0009922">
    <property type="term" value="F:fatty acid elongase activity"/>
    <property type="evidence" value="ECO:0007669"/>
    <property type="project" value="UniProtKB-EC"/>
</dbReference>
<evidence type="ECO:0000313" key="12">
    <source>
        <dbReference type="Proteomes" id="UP000828390"/>
    </source>
</evidence>
<comment type="catalytic activity">
    <reaction evidence="10">
        <text>a very-long-chain acyl-CoA + malonyl-CoA + H(+) = a very-long-chain 3-oxoacyl-CoA + CO2 + CoA</text>
        <dbReference type="Rhea" id="RHEA:32727"/>
        <dbReference type="ChEBI" id="CHEBI:15378"/>
        <dbReference type="ChEBI" id="CHEBI:16526"/>
        <dbReference type="ChEBI" id="CHEBI:57287"/>
        <dbReference type="ChEBI" id="CHEBI:57384"/>
        <dbReference type="ChEBI" id="CHEBI:90725"/>
        <dbReference type="ChEBI" id="CHEBI:90736"/>
        <dbReference type="EC" id="2.3.1.199"/>
    </reaction>
</comment>
<evidence type="ECO:0000256" key="3">
    <source>
        <dbReference type="ARBA" id="ARBA00022679"/>
    </source>
</evidence>
<keyword evidence="2 10" id="KW-0444">Lipid biosynthesis</keyword>
<dbReference type="AlphaFoldDB" id="A0A9D4K3B9"/>
<evidence type="ECO:0000256" key="10">
    <source>
        <dbReference type="RuleBase" id="RU361115"/>
    </source>
</evidence>
<evidence type="ECO:0000256" key="7">
    <source>
        <dbReference type="ARBA" id="ARBA00023098"/>
    </source>
</evidence>
<dbReference type="EC" id="2.3.1.199" evidence="10"/>
<evidence type="ECO:0000256" key="6">
    <source>
        <dbReference type="ARBA" id="ARBA00022989"/>
    </source>
</evidence>
<evidence type="ECO:0000256" key="4">
    <source>
        <dbReference type="ARBA" id="ARBA00022692"/>
    </source>
</evidence>
<keyword evidence="12" id="KW-1185">Reference proteome</keyword>
<dbReference type="GO" id="GO:0042761">
    <property type="term" value="P:very long-chain fatty acid biosynthetic process"/>
    <property type="evidence" value="ECO:0007669"/>
    <property type="project" value="TreeGrafter"/>
</dbReference>
<organism evidence="11 12">
    <name type="scientific">Dreissena polymorpha</name>
    <name type="common">Zebra mussel</name>
    <name type="synonym">Mytilus polymorpha</name>
    <dbReference type="NCBI Taxonomy" id="45954"/>
    <lineage>
        <taxon>Eukaryota</taxon>
        <taxon>Metazoa</taxon>
        <taxon>Spiralia</taxon>
        <taxon>Lophotrochozoa</taxon>
        <taxon>Mollusca</taxon>
        <taxon>Bivalvia</taxon>
        <taxon>Autobranchia</taxon>
        <taxon>Heteroconchia</taxon>
        <taxon>Euheterodonta</taxon>
        <taxon>Imparidentia</taxon>
        <taxon>Neoheterodontei</taxon>
        <taxon>Myida</taxon>
        <taxon>Dreissenoidea</taxon>
        <taxon>Dreissenidae</taxon>
        <taxon>Dreissena</taxon>
    </lineage>
</organism>
<dbReference type="Proteomes" id="UP000828390">
    <property type="component" value="Unassembled WGS sequence"/>
</dbReference>
<dbReference type="EMBL" id="JAIWYP010000004">
    <property type="protein sequence ID" value="KAH3832237.1"/>
    <property type="molecule type" value="Genomic_DNA"/>
</dbReference>
<evidence type="ECO:0000256" key="5">
    <source>
        <dbReference type="ARBA" id="ARBA00022832"/>
    </source>
</evidence>
<dbReference type="GO" id="GO:0034625">
    <property type="term" value="P:fatty acid elongation, monounsaturated fatty acid"/>
    <property type="evidence" value="ECO:0007669"/>
    <property type="project" value="TreeGrafter"/>
</dbReference>
<keyword evidence="4 10" id="KW-0812">Transmembrane</keyword>
<accession>A0A9D4K3B9</accession>
<gene>
    <name evidence="11" type="ORF">DPMN_105518</name>
</gene>
<comment type="caution">
    <text evidence="10">Lacks conserved residue(s) required for the propagation of feature annotation.</text>
</comment>
<keyword evidence="7 10" id="KW-0443">Lipid metabolism</keyword>
<dbReference type="PANTHER" id="PTHR11157">
    <property type="entry name" value="FATTY ACID ACYL TRANSFERASE-RELATED"/>
    <property type="match status" value="1"/>
</dbReference>
<dbReference type="PANTHER" id="PTHR11157:SF69">
    <property type="entry name" value="ELONGATION OF VERY LONG CHAIN FATTY ACIDS PROTEIN 7"/>
    <property type="match status" value="1"/>
</dbReference>
<reference evidence="11" key="2">
    <citation type="submission" date="2020-11" db="EMBL/GenBank/DDBJ databases">
        <authorList>
            <person name="McCartney M.A."/>
            <person name="Auch B."/>
            <person name="Kono T."/>
            <person name="Mallez S."/>
            <person name="Becker A."/>
            <person name="Gohl D.M."/>
            <person name="Silverstein K.A.T."/>
            <person name="Koren S."/>
            <person name="Bechman K.B."/>
            <person name="Herman A."/>
            <person name="Abrahante J.E."/>
            <person name="Garbe J."/>
        </authorList>
    </citation>
    <scope>NUCLEOTIDE SEQUENCE</scope>
    <source>
        <strain evidence="11">Duluth1</strain>
        <tissue evidence="11">Whole animal</tissue>
    </source>
</reference>
<keyword evidence="5 10" id="KW-0276">Fatty acid metabolism</keyword>
<dbReference type="GO" id="GO:0030148">
    <property type="term" value="P:sphingolipid biosynthetic process"/>
    <property type="evidence" value="ECO:0007669"/>
    <property type="project" value="TreeGrafter"/>
</dbReference>
<protein>
    <recommendedName>
        <fullName evidence="10">Elongation of very long chain fatty acids protein</fullName>
        <ecNumber evidence="10">2.3.1.199</ecNumber>
    </recommendedName>
    <alternativeName>
        <fullName evidence="10">Very-long-chain 3-oxoacyl-CoA synthase</fullName>
    </alternativeName>
</protein>
<keyword evidence="9 10" id="KW-0275">Fatty acid biosynthesis</keyword>
<dbReference type="GO" id="GO:0034626">
    <property type="term" value="P:fatty acid elongation, polyunsaturated fatty acid"/>
    <property type="evidence" value="ECO:0007669"/>
    <property type="project" value="TreeGrafter"/>
</dbReference>
<sequence>MFVFAGGFGTFHALLNSFIHLVMYTYYFMAALGPRYQKYLWWKKYMTKMQIVSSVSILMTILKDNDAGESFIN</sequence>
<evidence type="ECO:0000313" key="11">
    <source>
        <dbReference type="EMBL" id="KAH3832237.1"/>
    </source>
</evidence>
<name>A0A9D4K3B9_DREPO</name>
<keyword evidence="6 10" id="KW-1133">Transmembrane helix</keyword>
<dbReference type="GO" id="GO:0019367">
    <property type="term" value="P:fatty acid elongation, saturated fatty acid"/>
    <property type="evidence" value="ECO:0007669"/>
    <property type="project" value="TreeGrafter"/>
</dbReference>
<comment type="subcellular location">
    <subcellularLocation>
        <location evidence="1">Membrane</location>
        <topology evidence="1">Multi-pass membrane protein</topology>
    </subcellularLocation>
</comment>
<feature type="transmembrane region" description="Helical" evidence="10">
    <location>
        <begin position="12"/>
        <end position="33"/>
    </location>
</feature>
<dbReference type="GO" id="GO:0005789">
    <property type="term" value="C:endoplasmic reticulum membrane"/>
    <property type="evidence" value="ECO:0007669"/>
    <property type="project" value="TreeGrafter"/>
</dbReference>
<proteinExistence type="inferred from homology"/>
<reference evidence="11" key="1">
    <citation type="journal article" date="2019" name="bioRxiv">
        <title>The Genome of the Zebra Mussel, Dreissena polymorpha: A Resource for Invasive Species Research.</title>
        <authorList>
            <person name="McCartney M.A."/>
            <person name="Auch B."/>
            <person name="Kono T."/>
            <person name="Mallez S."/>
            <person name="Zhang Y."/>
            <person name="Obille A."/>
            <person name="Becker A."/>
            <person name="Abrahante J.E."/>
            <person name="Garbe J."/>
            <person name="Badalamenti J.P."/>
            <person name="Herman A."/>
            <person name="Mangelson H."/>
            <person name="Liachko I."/>
            <person name="Sullivan S."/>
            <person name="Sone E.D."/>
            <person name="Koren S."/>
            <person name="Silverstein K.A.T."/>
            <person name="Beckman K.B."/>
            <person name="Gohl D.M."/>
        </authorList>
    </citation>
    <scope>NUCLEOTIDE SEQUENCE</scope>
    <source>
        <strain evidence="11">Duluth1</strain>
        <tissue evidence="11">Whole animal</tissue>
    </source>
</reference>
<dbReference type="Pfam" id="PF01151">
    <property type="entry name" value="ELO"/>
    <property type="match status" value="1"/>
</dbReference>
<evidence type="ECO:0000256" key="9">
    <source>
        <dbReference type="ARBA" id="ARBA00023160"/>
    </source>
</evidence>
<evidence type="ECO:0000256" key="1">
    <source>
        <dbReference type="ARBA" id="ARBA00004141"/>
    </source>
</evidence>
<dbReference type="InterPro" id="IPR002076">
    <property type="entry name" value="ELO_fam"/>
</dbReference>
<keyword evidence="8 10" id="KW-0472">Membrane</keyword>
<evidence type="ECO:0000256" key="8">
    <source>
        <dbReference type="ARBA" id="ARBA00023136"/>
    </source>
</evidence>
<comment type="caution">
    <text evidence="11">The sequence shown here is derived from an EMBL/GenBank/DDBJ whole genome shotgun (WGS) entry which is preliminary data.</text>
</comment>